<reference evidence="4" key="1">
    <citation type="submission" date="2016-10" db="EMBL/GenBank/DDBJ databases">
        <authorList>
            <person name="Varghese N."/>
            <person name="Submissions S."/>
        </authorList>
    </citation>
    <scope>NUCLEOTIDE SEQUENCE [LARGE SCALE GENOMIC DNA]</scope>
    <source>
        <strain evidence="4">CGMCC 1.3431</strain>
    </source>
</reference>
<sequence length="275" mass="30709">MTIDSHQHLWRIGQNGHEWPTPDLSVIHRDFVPDDLATACEGLDITGTVLVQSQPADADTDWMLAVAATTPLIKGVVGWADLAAPDAPQRIARLAQQPKLKGLRPMLQGLAQEDWILRDDVQPALEAIIAHGLTFDALVYTRHLPFIGQLARRYTDLRIVIDHGAKPPLGDPDGMKRWREEMAKVALHGTVSCKLSGLLTEMADGQAEDVLTPCAEHLLAVFGADRLMWGSDWPVVLLKDSYRHWHDWTLRWLDGKPETAQNAVMGETARRFYKL</sequence>
<organism evidence="3 4">
    <name type="scientific">Asticcacaulis taihuensis</name>
    <dbReference type="NCBI Taxonomy" id="260084"/>
    <lineage>
        <taxon>Bacteria</taxon>
        <taxon>Pseudomonadati</taxon>
        <taxon>Pseudomonadota</taxon>
        <taxon>Alphaproteobacteria</taxon>
        <taxon>Caulobacterales</taxon>
        <taxon>Caulobacteraceae</taxon>
        <taxon>Asticcacaulis</taxon>
    </lineage>
</organism>
<dbReference type="InterPro" id="IPR032466">
    <property type="entry name" value="Metal_Hydrolase"/>
</dbReference>
<dbReference type="STRING" id="260084.SAMN02927928_3390"/>
<dbReference type="PANTHER" id="PTHR43569">
    <property type="entry name" value="AMIDOHYDROLASE"/>
    <property type="match status" value="1"/>
</dbReference>
<name>A0A1G4TAK2_9CAUL</name>
<gene>
    <name evidence="3" type="ORF">SAMN02927928_3390</name>
</gene>
<feature type="domain" description="Amidohydrolase-related" evidence="2">
    <location>
        <begin position="3"/>
        <end position="275"/>
    </location>
</feature>
<proteinExistence type="inferred from homology"/>
<dbReference type="InterPro" id="IPR006680">
    <property type="entry name" value="Amidohydro-rel"/>
</dbReference>
<evidence type="ECO:0000256" key="1">
    <source>
        <dbReference type="ARBA" id="ARBA00038310"/>
    </source>
</evidence>
<evidence type="ECO:0000259" key="2">
    <source>
        <dbReference type="Pfam" id="PF04909"/>
    </source>
</evidence>
<dbReference type="InterPro" id="IPR052350">
    <property type="entry name" value="Metallo-dep_Lactonases"/>
</dbReference>
<dbReference type="Pfam" id="PF04909">
    <property type="entry name" value="Amidohydro_2"/>
    <property type="match status" value="1"/>
</dbReference>
<dbReference type="GO" id="GO:0016787">
    <property type="term" value="F:hydrolase activity"/>
    <property type="evidence" value="ECO:0007669"/>
    <property type="project" value="InterPro"/>
</dbReference>
<dbReference type="EMBL" id="FMTS01000007">
    <property type="protein sequence ID" value="SCW78492.1"/>
    <property type="molecule type" value="Genomic_DNA"/>
</dbReference>
<dbReference type="AlphaFoldDB" id="A0A1G4TAK2"/>
<evidence type="ECO:0000313" key="3">
    <source>
        <dbReference type="EMBL" id="SCW78492.1"/>
    </source>
</evidence>
<dbReference type="Gene3D" id="3.20.20.140">
    <property type="entry name" value="Metal-dependent hydrolases"/>
    <property type="match status" value="1"/>
</dbReference>
<dbReference type="RefSeq" id="WP_090650274.1">
    <property type="nucleotide sequence ID" value="NZ_CBCRYE010000007.1"/>
</dbReference>
<protein>
    <submittedName>
        <fullName evidence="3">L-fuconolactonase</fullName>
    </submittedName>
</protein>
<dbReference type="SUPFAM" id="SSF51556">
    <property type="entry name" value="Metallo-dependent hydrolases"/>
    <property type="match status" value="1"/>
</dbReference>
<keyword evidence="4" id="KW-1185">Reference proteome</keyword>
<dbReference type="PANTHER" id="PTHR43569:SF2">
    <property type="entry name" value="AMIDOHYDROLASE-RELATED DOMAIN-CONTAINING PROTEIN"/>
    <property type="match status" value="1"/>
</dbReference>
<dbReference type="OrthoDB" id="9787654at2"/>
<dbReference type="Proteomes" id="UP000199150">
    <property type="component" value="Unassembled WGS sequence"/>
</dbReference>
<evidence type="ECO:0000313" key="4">
    <source>
        <dbReference type="Proteomes" id="UP000199150"/>
    </source>
</evidence>
<comment type="similarity">
    <text evidence="1">Belongs to the metallo-dependent hydrolases superfamily.</text>
</comment>
<accession>A0A1G4TAK2</accession>